<sequence>MELNLVGKTAVVTGASRGVGLAITWQLIAEGVRVVGAARTITAELKDAGAHPVAVDLSTPEGAEELEAQALAELGGVDILVNNLGGGDAFTLNGFLATDDALWAQSFEVNLFGTVRVTRRLLPSILERRGSVVNISSMSARLPGTGPIEYGVAKAGLNAFGKALSEEFGPQGVRVNTVSPGPTRTGMWEDADGFGARLAEANGVGHREFVSGVPMAMGMTTGRMVEPDEVAAVVAFLASDRAASMTGADYLIEGGGIKTV</sequence>
<proteinExistence type="inferred from homology"/>
<dbReference type="PRINTS" id="PR00080">
    <property type="entry name" value="SDRFAMILY"/>
</dbReference>
<dbReference type="RefSeq" id="WP_071066815.1">
    <property type="nucleotide sequence ID" value="NZ_JBFLUH010000141.1"/>
</dbReference>
<dbReference type="Proteomes" id="UP000179769">
    <property type="component" value="Unassembled WGS sequence"/>
</dbReference>
<dbReference type="Pfam" id="PF13561">
    <property type="entry name" value="adh_short_C2"/>
    <property type="match status" value="1"/>
</dbReference>
<dbReference type="GO" id="GO:0016616">
    <property type="term" value="F:oxidoreductase activity, acting on the CH-OH group of donors, NAD or NADP as acceptor"/>
    <property type="evidence" value="ECO:0007669"/>
    <property type="project" value="TreeGrafter"/>
</dbReference>
<comment type="caution">
    <text evidence="3">The sequence shown here is derived from an EMBL/GenBank/DDBJ whole genome shotgun (WGS) entry which is preliminary data.</text>
</comment>
<dbReference type="InterPro" id="IPR036291">
    <property type="entry name" value="NAD(P)-bd_dom_sf"/>
</dbReference>
<evidence type="ECO:0000313" key="3">
    <source>
        <dbReference type="EMBL" id="OHV20216.1"/>
    </source>
</evidence>
<name>A0A1S1PG16_9ACTN</name>
<comment type="similarity">
    <text evidence="1">Belongs to the short-chain dehydrogenases/reductases (SDR) family.</text>
</comment>
<organism evidence="3 4">
    <name type="scientific">Parafrankia soli</name>
    <dbReference type="NCBI Taxonomy" id="2599596"/>
    <lineage>
        <taxon>Bacteria</taxon>
        <taxon>Bacillati</taxon>
        <taxon>Actinomycetota</taxon>
        <taxon>Actinomycetes</taxon>
        <taxon>Frankiales</taxon>
        <taxon>Frankiaceae</taxon>
        <taxon>Parafrankia</taxon>
    </lineage>
</organism>
<dbReference type="PANTHER" id="PTHR42760:SF133">
    <property type="entry name" value="3-OXOACYL-[ACYL-CARRIER-PROTEIN] REDUCTASE"/>
    <property type="match status" value="1"/>
</dbReference>
<evidence type="ECO:0000313" key="4">
    <source>
        <dbReference type="Proteomes" id="UP000179769"/>
    </source>
</evidence>
<protein>
    <submittedName>
        <fullName evidence="3">3-oxoacyl-ACP reductase</fullName>
    </submittedName>
</protein>
<dbReference type="FunFam" id="3.40.50.720:FF:000084">
    <property type="entry name" value="Short-chain dehydrogenase reductase"/>
    <property type="match status" value="1"/>
</dbReference>
<accession>A0A1S1PG16</accession>
<evidence type="ECO:0000256" key="2">
    <source>
        <dbReference type="ARBA" id="ARBA00023002"/>
    </source>
</evidence>
<dbReference type="NCBIfam" id="NF005095">
    <property type="entry name" value="PRK06523.1"/>
    <property type="match status" value="1"/>
</dbReference>
<dbReference type="CDD" id="cd05233">
    <property type="entry name" value="SDR_c"/>
    <property type="match status" value="1"/>
</dbReference>
<dbReference type="InterPro" id="IPR002347">
    <property type="entry name" value="SDR_fam"/>
</dbReference>
<dbReference type="OrthoDB" id="8959163at2"/>
<dbReference type="EMBL" id="MAXA01000268">
    <property type="protein sequence ID" value="OHV20216.1"/>
    <property type="molecule type" value="Genomic_DNA"/>
</dbReference>
<dbReference type="AlphaFoldDB" id="A0A1S1PG16"/>
<gene>
    <name evidence="3" type="ORF">BBK14_08190</name>
</gene>
<dbReference type="PRINTS" id="PR00081">
    <property type="entry name" value="GDHRDH"/>
</dbReference>
<dbReference type="SUPFAM" id="SSF51735">
    <property type="entry name" value="NAD(P)-binding Rossmann-fold domains"/>
    <property type="match status" value="1"/>
</dbReference>
<reference evidence="4" key="1">
    <citation type="submission" date="2016-07" db="EMBL/GenBank/DDBJ databases">
        <title>Frankia sp. NRRL B-16219 Genome sequencing.</title>
        <authorList>
            <person name="Ghodhbane-Gtari F."/>
            <person name="Swanson E."/>
            <person name="Gueddou A."/>
            <person name="Louati M."/>
            <person name="Nouioui I."/>
            <person name="Hezbri K."/>
            <person name="Abebe-Akele F."/>
            <person name="Simpson S."/>
            <person name="Morris K."/>
            <person name="Thomas K."/>
            <person name="Gtari M."/>
            <person name="Tisa L.S."/>
        </authorList>
    </citation>
    <scope>NUCLEOTIDE SEQUENCE [LARGE SCALE GENOMIC DNA]</scope>
    <source>
        <strain evidence="4">NRRL B-16219</strain>
    </source>
</reference>
<keyword evidence="4" id="KW-1185">Reference proteome</keyword>
<dbReference type="Gene3D" id="3.40.50.720">
    <property type="entry name" value="NAD(P)-binding Rossmann-like Domain"/>
    <property type="match status" value="1"/>
</dbReference>
<dbReference type="PANTHER" id="PTHR42760">
    <property type="entry name" value="SHORT-CHAIN DEHYDROGENASES/REDUCTASES FAMILY MEMBER"/>
    <property type="match status" value="1"/>
</dbReference>
<keyword evidence="2" id="KW-0560">Oxidoreductase</keyword>
<evidence type="ECO:0000256" key="1">
    <source>
        <dbReference type="ARBA" id="ARBA00006484"/>
    </source>
</evidence>